<feature type="active site" description="Proton acceptor" evidence="1">
    <location>
        <position position="166"/>
    </location>
</feature>
<dbReference type="InParanoid" id="A0A2T3A050"/>
<dbReference type="InterPro" id="IPR038656">
    <property type="entry name" value="Peptidase_G1_sf"/>
</dbReference>
<dbReference type="PANTHER" id="PTHR37536:SF1">
    <property type="entry name" value="ASPERGILLOPEPSIN, PUTAITVE (AFU_ORTHOLOGUE AFUA_7G01200)"/>
    <property type="match status" value="1"/>
</dbReference>
<keyword evidence="3" id="KW-0645">Protease</keyword>
<feature type="compositionally biased region" description="Basic residues" evidence="2">
    <location>
        <begin position="1"/>
        <end position="13"/>
    </location>
</feature>
<gene>
    <name evidence="3" type="ORF">BD289DRAFT_440950</name>
</gene>
<dbReference type="Pfam" id="PF01828">
    <property type="entry name" value="Peptidase_A4"/>
    <property type="match status" value="1"/>
</dbReference>
<sequence length="231" mass="24271">MAKSRAARRHSMPNRKIESPADQPTNDTMVSYSENWSGAVLVGTGYTAVTGKFTVPTPSTTGSGAAWVGIDGDTCSTSILQTGVSWTKGALTTSYEAWYEWYPHVSIDFTGITISAGDSIQATVSATSEKAGTATVENLTTGETATHTFTAETDELCEYNAEWIVEDFEEGDSLVTFANYGSVEFTDAEATQSGSTVDTSGATIIDMRTGLLGSVESSCTATGTTVSCTYG</sequence>
<dbReference type="InterPro" id="IPR000250">
    <property type="entry name" value="Peptidase_G1"/>
</dbReference>
<dbReference type="OrthoDB" id="2862635at2759"/>
<keyword evidence="3" id="KW-0378">Hydrolase</keyword>
<dbReference type="Gene3D" id="2.60.120.700">
    <property type="entry name" value="Peptidase G1"/>
    <property type="match status" value="1"/>
</dbReference>
<evidence type="ECO:0000256" key="1">
    <source>
        <dbReference type="PIRSR" id="PIRSR600250-50"/>
    </source>
</evidence>
<accession>A0A2T3A050</accession>
<dbReference type="SUPFAM" id="SSF49899">
    <property type="entry name" value="Concanavalin A-like lectins/glucanases"/>
    <property type="match status" value="1"/>
</dbReference>
<dbReference type="Proteomes" id="UP000241462">
    <property type="component" value="Unassembled WGS sequence"/>
</dbReference>
<evidence type="ECO:0000313" key="4">
    <source>
        <dbReference type="Proteomes" id="UP000241462"/>
    </source>
</evidence>
<protein>
    <submittedName>
        <fullName evidence="3">Protease acp1</fullName>
    </submittedName>
</protein>
<name>A0A2T3A050_9PEZI</name>
<keyword evidence="4" id="KW-1185">Reference proteome</keyword>
<dbReference type="STRING" id="2025994.A0A2T3A050"/>
<dbReference type="GO" id="GO:0006508">
    <property type="term" value="P:proteolysis"/>
    <property type="evidence" value="ECO:0007669"/>
    <property type="project" value="UniProtKB-KW"/>
</dbReference>
<dbReference type="PRINTS" id="PR00977">
    <property type="entry name" value="SCYTLDPTASE"/>
</dbReference>
<evidence type="ECO:0000313" key="3">
    <source>
        <dbReference type="EMBL" id="PSR80353.1"/>
    </source>
</evidence>
<dbReference type="EMBL" id="KZ678533">
    <property type="protein sequence ID" value="PSR80353.1"/>
    <property type="molecule type" value="Genomic_DNA"/>
</dbReference>
<reference evidence="3 4" key="1">
    <citation type="journal article" date="2018" name="Mycol. Prog.">
        <title>Coniella lustricola, a new species from submerged detritus.</title>
        <authorList>
            <person name="Raudabaugh D.B."/>
            <person name="Iturriaga T."/>
            <person name="Carver A."/>
            <person name="Mondo S."/>
            <person name="Pangilinan J."/>
            <person name="Lipzen A."/>
            <person name="He G."/>
            <person name="Amirebrahimi M."/>
            <person name="Grigoriev I.V."/>
            <person name="Miller A.N."/>
        </authorList>
    </citation>
    <scope>NUCLEOTIDE SEQUENCE [LARGE SCALE GENOMIC DNA]</scope>
    <source>
        <strain evidence="3 4">B22-T-1</strain>
    </source>
</reference>
<organism evidence="3 4">
    <name type="scientific">Coniella lustricola</name>
    <dbReference type="NCBI Taxonomy" id="2025994"/>
    <lineage>
        <taxon>Eukaryota</taxon>
        <taxon>Fungi</taxon>
        <taxon>Dikarya</taxon>
        <taxon>Ascomycota</taxon>
        <taxon>Pezizomycotina</taxon>
        <taxon>Sordariomycetes</taxon>
        <taxon>Sordariomycetidae</taxon>
        <taxon>Diaporthales</taxon>
        <taxon>Schizoparmaceae</taxon>
        <taxon>Coniella</taxon>
    </lineage>
</organism>
<proteinExistence type="predicted"/>
<dbReference type="AlphaFoldDB" id="A0A2T3A050"/>
<dbReference type="PANTHER" id="PTHR37536">
    <property type="entry name" value="PUTATIVE (AFU_ORTHOLOGUE AFUA_3G02970)-RELATED"/>
    <property type="match status" value="1"/>
</dbReference>
<dbReference type="GO" id="GO:0070007">
    <property type="term" value="F:glutamic-type endopeptidase activity"/>
    <property type="evidence" value="ECO:0007669"/>
    <property type="project" value="InterPro"/>
</dbReference>
<feature type="region of interest" description="Disordered" evidence="2">
    <location>
        <begin position="1"/>
        <end position="29"/>
    </location>
</feature>
<evidence type="ECO:0000256" key="2">
    <source>
        <dbReference type="SAM" id="MobiDB-lite"/>
    </source>
</evidence>
<dbReference type="CDD" id="cd13426">
    <property type="entry name" value="Peptidase_G1"/>
    <property type="match status" value="1"/>
</dbReference>
<dbReference type="InterPro" id="IPR013320">
    <property type="entry name" value="ConA-like_dom_sf"/>
</dbReference>